<dbReference type="SMART" id="SM00827">
    <property type="entry name" value="PKS_AT"/>
    <property type="match status" value="1"/>
</dbReference>
<protein>
    <recommendedName>
        <fullName evidence="2 6">Malonyl CoA-acyl carrier protein transacylase</fullName>
        <ecNumber evidence="1 6">2.3.1.39</ecNumber>
    </recommendedName>
</protein>
<keyword evidence="4 6" id="KW-0012">Acyltransferase</keyword>
<comment type="catalytic activity">
    <reaction evidence="5 6">
        <text>holo-[ACP] + malonyl-CoA = malonyl-[ACP] + CoA</text>
        <dbReference type="Rhea" id="RHEA:41792"/>
        <dbReference type="Rhea" id="RHEA-COMP:9623"/>
        <dbReference type="Rhea" id="RHEA-COMP:9685"/>
        <dbReference type="ChEBI" id="CHEBI:57287"/>
        <dbReference type="ChEBI" id="CHEBI:57384"/>
        <dbReference type="ChEBI" id="CHEBI:64479"/>
        <dbReference type="ChEBI" id="CHEBI:78449"/>
        <dbReference type="EC" id="2.3.1.39"/>
    </reaction>
</comment>
<dbReference type="InterPro" id="IPR024925">
    <property type="entry name" value="Malonyl_CoA-ACP_transAc"/>
</dbReference>
<dbReference type="InterPro" id="IPR050858">
    <property type="entry name" value="Mal-CoA-ACP_Trans/PKS_FabD"/>
</dbReference>
<sequence length="316" mass="33196">MSATENRLAVLFPGQGSQEKGMGRELAEASAEAAQLWTMAEKASGLPLREIYWEGDETAMADTRSLQPAMTAVTLGLWFHLKSKLSPLVGFAGHSLGEYAALAASGMVEVPAVFELTSLRGRLMAEAAGGDGRMAAVLKLSLTDIEDVVRQAAESTGKILLVANYNSPGQYVLSGEAEAVEAAAALVKDKKGRAVPLAVSGAFHSPLMAEPAAELEKALRRAGLRAPSVAPVYHNVTGRPEPDAAQALDLMCRQMTSQVRWIDTLAALWQAGARTFVELGPKGVLTKLLAANLKECGEPYTGVSVAKPADAAALEA</sequence>
<reference evidence="9 10" key="1">
    <citation type="submission" date="2018-02" db="EMBL/GenBank/DDBJ databases">
        <title>Genome sequence of Desulfovibrio carbinolicus DSM 3852.</title>
        <authorList>
            <person name="Wilbanks E."/>
            <person name="Skennerton C.T."/>
            <person name="Orphan V.J."/>
        </authorList>
    </citation>
    <scope>NUCLEOTIDE SEQUENCE [LARGE SCALE GENOMIC DNA]</scope>
    <source>
        <strain evidence="9 10">DSM 3852</strain>
    </source>
</reference>
<dbReference type="KEGG" id="dcb:C3Y92_11225"/>
<dbReference type="GO" id="GO:0004314">
    <property type="term" value="F:[acyl-carrier-protein] S-malonyltransferase activity"/>
    <property type="evidence" value="ECO:0007669"/>
    <property type="project" value="UniProtKB-EC"/>
</dbReference>
<evidence type="ECO:0000313" key="10">
    <source>
        <dbReference type="Proteomes" id="UP000293296"/>
    </source>
</evidence>
<dbReference type="SUPFAM" id="SSF52151">
    <property type="entry name" value="FabD/lysophospholipase-like"/>
    <property type="match status" value="1"/>
</dbReference>
<feature type="active site" evidence="7">
    <location>
        <position position="204"/>
    </location>
</feature>
<dbReference type="PIRSF" id="PIRSF000446">
    <property type="entry name" value="Mct"/>
    <property type="match status" value="1"/>
</dbReference>
<dbReference type="PANTHER" id="PTHR42681">
    <property type="entry name" value="MALONYL-COA-ACYL CARRIER PROTEIN TRANSACYLASE, MITOCHONDRIAL"/>
    <property type="match status" value="1"/>
</dbReference>
<evidence type="ECO:0000256" key="2">
    <source>
        <dbReference type="ARBA" id="ARBA00018953"/>
    </source>
</evidence>
<dbReference type="RefSeq" id="WP_129352636.1">
    <property type="nucleotide sequence ID" value="NZ_CP026538.1"/>
</dbReference>
<evidence type="ECO:0000256" key="4">
    <source>
        <dbReference type="ARBA" id="ARBA00023315"/>
    </source>
</evidence>
<evidence type="ECO:0000259" key="8">
    <source>
        <dbReference type="SMART" id="SM00827"/>
    </source>
</evidence>
<keyword evidence="10" id="KW-1185">Reference proteome</keyword>
<feature type="domain" description="Malonyl-CoA:ACP transacylase (MAT)" evidence="8">
    <location>
        <begin position="11"/>
        <end position="308"/>
    </location>
</feature>
<evidence type="ECO:0000313" key="9">
    <source>
        <dbReference type="EMBL" id="QAZ67759.1"/>
    </source>
</evidence>
<proteinExistence type="inferred from homology"/>
<dbReference type="AlphaFoldDB" id="A0A4P6I1T6"/>
<dbReference type="OrthoDB" id="9808564at2"/>
<accession>A0A4P6I1T6</accession>
<dbReference type="Gene3D" id="3.40.366.10">
    <property type="entry name" value="Malonyl-Coenzyme A Acyl Carrier Protein, domain 2"/>
    <property type="match status" value="1"/>
</dbReference>
<dbReference type="PANTHER" id="PTHR42681:SF1">
    <property type="entry name" value="MALONYL-COA-ACYL CARRIER PROTEIN TRANSACYLASE, MITOCHONDRIAL"/>
    <property type="match status" value="1"/>
</dbReference>
<dbReference type="InterPro" id="IPR016035">
    <property type="entry name" value="Acyl_Trfase/lysoPLipase"/>
</dbReference>
<dbReference type="InterPro" id="IPR001227">
    <property type="entry name" value="Ac_transferase_dom_sf"/>
</dbReference>
<name>A0A4P6I1T6_9BACT</name>
<dbReference type="Proteomes" id="UP000293296">
    <property type="component" value="Chromosome"/>
</dbReference>
<dbReference type="InterPro" id="IPR014043">
    <property type="entry name" value="Acyl_transferase_dom"/>
</dbReference>
<gene>
    <name evidence="9" type="ORF">C3Y92_11225</name>
</gene>
<dbReference type="GO" id="GO:0005829">
    <property type="term" value="C:cytosol"/>
    <property type="evidence" value="ECO:0007669"/>
    <property type="project" value="TreeGrafter"/>
</dbReference>
<evidence type="ECO:0000256" key="7">
    <source>
        <dbReference type="PIRSR" id="PIRSR000446-1"/>
    </source>
</evidence>
<evidence type="ECO:0000256" key="1">
    <source>
        <dbReference type="ARBA" id="ARBA00013258"/>
    </source>
</evidence>
<organism evidence="9 10">
    <name type="scientific">Solidesulfovibrio carbinolicus</name>
    <dbReference type="NCBI Taxonomy" id="296842"/>
    <lineage>
        <taxon>Bacteria</taxon>
        <taxon>Pseudomonadati</taxon>
        <taxon>Thermodesulfobacteriota</taxon>
        <taxon>Desulfovibrionia</taxon>
        <taxon>Desulfovibrionales</taxon>
        <taxon>Desulfovibrionaceae</taxon>
        <taxon>Solidesulfovibrio</taxon>
    </lineage>
</organism>
<feature type="active site" evidence="7">
    <location>
        <position position="95"/>
    </location>
</feature>
<dbReference type="InterPro" id="IPR016036">
    <property type="entry name" value="Malonyl_transacylase_ACP-bd"/>
</dbReference>
<dbReference type="SUPFAM" id="SSF55048">
    <property type="entry name" value="Probable ACP-binding domain of malonyl-CoA ACP transacylase"/>
    <property type="match status" value="1"/>
</dbReference>
<keyword evidence="3 6" id="KW-0808">Transferase</keyword>
<evidence type="ECO:0000256" key="5">
    <source>
        <dbReference type="ARBA" id="ARBA00048462"/>
    </source>
</evidence>
<dbReference type="EC" id="2.3.1.39" evidence="1 6"/>
<dbReference type="Pfam" id="PF00698">
    <property type="entry name" value="Acyl_transf_1"/>
    <property type="match status" value="1"/>
</dbReference>
<comment type="similarity">
    <text evidence="6">Belongs to the fabD family.</text>
</comment>
<dbReference type="GO" id="GO:0006633">
    <property type="term" value="P:fatty acid biosynthetic process"/>
    <property type="evidence" value="ECO:0007669"/>
    <property type="project" value="TreeGrafter"/>
</dbReference>
<evidence type="ECO:0000256" key="3">
    <source>
        <dbReference type="ARBA" id="ARBA00022679"/>
    </source>
</evidence>
<dbReference type="Gene3D" id="3.30.70.250">
    <property type="entry name" value="Malonyl-CoA ACP transacylase, ACP-binding"/>
    <property type="match status" value="1"/>
</dbReference>
<evidence type="ECO:0000256" key="6">
    <source>
        <dbReference type="PIRNR" id="PIRNR000446"/>
    </source>
</evidence>
<dbReference type="EMBL" id="CP026538">
    <property type="protein sequence ID" value="QAZ67759.1"/>
    <property type="molecule type" value="Genomic_DNA"/>
</dbReference>